<dbReference type="GeneID" id="5649310"/>
<evidence type="ECO:0000313" key="2">
    <source>
        <dbReference type="EMBL" id="CAJ02205.1"/>
    </source>
</evidence>
<keyword evidence="3" id="KW-1185">Reference proteome</keyword>
<dbReference type="Proteomes" id="UP000000542">
    <property type="component" value="Chromosome 8"/>
</dbReference>
<evidence type="ECO:0000256" key="1">
    <source>
        <dbReference type="SAM" id="MobiDB-lite"/>
    </source>
</evidence>
<proteinExistence type="predicted"/>
<feature type="compositionally biased region" description="Polar residues" evidence="1">
    <location>
        <begin position="253"/>
        <end position="263"/>
    </location>
</feature>
<protein>
    <submittedName>
        <fullName evidence="2">Uncharacterized protein</fullName>
    </submittedName>
</protein>
<feature type="region of interest" description="Disordered" evidence="1">
    <location>
        <begin position="328"/>
        <end position="379"/>
    </location>
</feature>
<gene>
    <name evidence="2" type="ORF">LMJF_08_0260</name>
</gene>
<dbReference type="eggNOG" id="ENOG502SGJY">
    <property type="taxonomic scope" value="Eukaryota"/>
</dbReference>
<name>Q4QIE3_LEIMA</name>
<feature type="compositionally biased region" description="Polar residues" evidence="1">
    <location>
        <begin position="89"/>
        <end position="106"/>
    </location>
</feature>
<dbReference type="RefSeq" id="XP_001681055.1">
    <property type="nucleotide sequence ID" value="XM_001681003.1"/>
</dbReference>
<accession>Q4QIE3</accession>
<feature type="compositionally biased region" description="Basic and acidic residues" evidence="1">
    <location>
        <begin position="36"/>
        <end position="50"/>
    </location>
</feature>
<reference evidence="2 3" key="1">
    <citation type="journal article" date="2005" name="Science">
        <title>The genome of the kinetoplastid parasite, Leishmania major.</title>
        <authorList>
            <person name="Ivens A.C."/>
            <person name="Peacock C.S."/>
            <person name="Worthey E.A."/>
            <person name="Murphy L."/>
            <person name="Aggarwal G."/>
            <person name="Berriman M."/>
            <person name="Sisk E."/>
            <person name="Rajandream M.A."/>
            <person name="Adlem E."/>
            <person name="Aert R."/>
            <person name="Anupama A."/>
            <person name="Apostolou Z."/>
            <person name="Attipoe P."/>
            <person name="Bason N."/>
            <person name="Bauser C."/>
            <person name="Beck A."/>
            <person name="Beverley S.M."/>
            <person name="Bianchettin G."/>
            <person name="Borzym K."/>
            <person name="Bothe G."/>
            <person name="Bruschi C.V."/>
            <person name="Collins M."/>
            <person name="Cadag E."/>
            <person name="Ciarloni L."/>
            <person name="Clayton C."/>
            <person name="Coulson R.M."/>
            <person name="Cronin A."/>
            <person name="Cruz A.K."/>
            <person name="Davies R.M."/>
            <person name="De Gaudenzi J."/>
            <person name="Dobson D.E."/>
            <person name="Duesterhoeft A."/>
            <person name="Fazelina G."/>
            <person name="Fosker N."/>
            <person name="Frasch A.C."/>
            <person name="Fraser A."/>
            <person name="Fuchs M."/>
            <person name="Gabel C."/>
            <person name="Goble A."/>
            <person name="Goffeau A."/>
            <person name="Harris D."/>
            <person name="Hertz-Fowler C."/>
            <person name="Hilbert H."/>
            <person name="Horn D."/>
            <person name="Huang Y."/>
            <person name="Klages S."/>
            <person name="Knights A."/>
            <person name="Kube M."/>
            <person name="Larke N."/>
            <person name="Litvin L."/>
            <person name="Lord A."/>
            <person name="Louie T."/>
            <person name="Marra M."/>
            <person name="Masuy D."/>
            <person name="Matthews K."/>
            <person name="Michaeli S."/>
            <person name="Mottram J.C."/>
            <person name="Muller-Auer S."/>
            <person name="Munden H."/>
            <person name="Nelson S."/>
            <person name="Norbertczak H."/>
            <person name="Oliver K."/>
            <person name="O'neil S."/>
            <person name="Pentony M."/>
            <person name="Pohl T.M."/>
            <person name="Price C."/>
            <person name="Purnelle B."/>
            <person name="Quail M.A."/>
            <person name="Rabbinowitsch E."/>
            <person name="Reinhardt R."/>
            <person name="Rieger M."/>
            <person name="Rinta J."/>
            <person name="Robben J."/>
            <person name="Robertson L."/>
            <person name="Ruiz J.C."/>
            <person name="Rutter S."/>
            <person name="Saunders D."/>
            <person name="Schafer M."/>
            <person name="Schein J."/>
            <person name="Schwartz D.C."/>
            <person name="Seeger K."/>
            <person name="Seyler A."/>
            <person name="Sharp S."/>
            <person name="Shin H."/>
            <person name="Sivam D."/>
            <person name="Squares R."/>
            <person name="Squares S."/>
            <person name="Tosato V."/>
            <person name="Vogt C."/>
            <person name="Volckaert G."/>
            <person name="Wambutt R."/>
            <person name="Warren T."/>
            <person name="Wedler H."/>
            <person name="Woodward J."/>
            <person name="Zhou S."/>
            <person name="Zimmermann W."/>
            <person name="Smith D.F."/>
            <person name="Blackwell J.M."/>
            <person name="Stuart K.D."/>
            <person name="Barrell B."/>
            <person name="Myler P.J."/>
        </authorList>
    </citation>
    <scope>NUCLEOTIDE SEQUENCE [LARGE SCALE GENOMIC DNA]</scope>
    <source>
        <strain evidence="3">MHOM/IL/81/Friedlin</strain>
    </source>
</reference>
<dbReference type="VEuPathDB" id="TriTrypDB:LMJLV39_080007600"/>
<feature type="compositionally biased region" description="Low complexity" evidence="1">
    <location>
        <begin position="186"/>
        <end position="227"/>
    </location>
</feature>
<reference evidence="2 3" key="2">
    <citation type="journal article" date="2011" name="Genome Res.">
        <title>Chromosome and gene copy number variation allow major structural change between species and strains of Leishmania.</title>
        <authorList>
            <person name="Rogers M.B."/>
            <person name="Hilley J.D."/>
            <person name="Dickens N.J."/>
            <person name="Wilkes J."/>
            <person name="Bates P.A."/>
            <person name="Depledge D.P."/>
            <person name="Harris D."/>
            <person name="Her Y."/>
            <person name="Herzyk P."/>
            <person name="Imamura H."/>
            <person name="Otto T.D."/>
            <person name="Sanders M."/>
            <person name="Seeger K."/>
            <person name="Dujardin J.C."/>
            <person name="Berriman M."/>
            <person name="Smith D.F."/>
            <person name="Hertz-Fowler C."/>
            <person name="Mottram J.C."/>
        </authorList>
    </citation>
    <scope>NUCLEOTIDE SEQUENCE [LARGE SCALE GENOMIC DNA]</scope>
    <source>
        <strain evidence="3">MHOM/IL/81/Friedlin</strain>
    </source>
</reference>
<dbReference type="KEGG" id="lma:LMJF_08_0260"/>
<dbReference type="EMBL" id="FR796404">
    <property type="protein sequence ID" value="CAJ02205.1"/>
    <property type="molecule type" value="Genomic_DNA"/>
</dbReference>
<feature type="region of interest" description="Disordered" evidence="1">
    <location>
        <begin position="125"/>
        <end position="150"/>
    </location>
</feature>
<feature type="compositionally biased region" description="Low complexity" evidence="1">
    <location>
        <begin position="8"/>
        <end position="26"/>
    </location>
</feature>
<dbReference type="InParanoid" id="Q4QIE3"/>
<dbReference type="VEuPathDB" id="TriTrypDB:LmjF.08.0260"/>
<feature type="region of interest" description="Disordered" evidence="1">
    <location>
        <begin position="1"/>
        <end position="106"/>
    </location>
</feature>
<evidence type="ECO:0000313" key="3">
    <source>
        <dbReference type="Proteomes" id="UP000000542"/>
    </source>
</evidence>
<dbReference type="VEuPathDB" id="TriTrypDB:LMJFC_080008000"/>
<dbReference type="VEuPathDB" id="TriTrypDB:LMJSD75_080007600"/>
<dbReference type="AlphaFoldDB" id="Q4QIE3"/>
<feature type="region of interest" description="Disordered" evidence="1">
    <location>
        <begin position="164"/>
        <end position="305"/>
    </location>
</feature>
<dbReference type="OMA" id="HATKREA"/>
<organism evidence="2 3">
    <name type="scientific">Leishmania major</name>
    <dbReference type="NCBI Taxonomy" id="5664"/>
    <lineage>
        <taxon>Eukaryota</taxon>
        <taxon>Discoba</taxon>
        <taxon>Euglenozoa</taxon>
        <taxon>Kinetoplastea</taxon>
        <taxon>Metakinetoplastina</taxon>
        <taxon>Trypanosomatida</taxon>
        <taxon>Trypanosomatidae</taxon>
        <taxon>Leishmaniinae</taxon>
        <taxon>Leishmania</taxon>
    </lineage>
</organism>
<feature type="compositionally biased region" description="Basic and acidic residues" evidence="1">
    <location>
        <begin position="136"/>
        <end position="149"/>
    </location>
</feature>
<sequence>MRSPPMQSPSKASAASLTALAVSTSSERAELLSVPRSDHPVEPLGNRERPALTAAAAPAASSGHAQHAEPMTVPSPQATRHQSERCQHSRSSATATVAAGSNKSATYKPYSLSSYKTLMADVAARKSGGLGPSDTDEQRAAREKRERAKTYARHAVKVARAALAGVGSCADEGKVDPGTINISPVSSPDPAAGARGSSSARSPSSDASTTATTITTTSTSTSRSASAEFSEHRRQPPRGTACAAPPPRATPPQHTTLEPSSSAIPPRQLSAAGVDGGEVTPSCTGAESTNAKNPKAVLPPLSAPPRTSPAVAAFAVAAAPRRQIMQARRRRERALTYAREVSQKRRRPTPAELEGDNSACAASAGAKSRTGPVVKSGDAEEDDVWLGGAAVISAPGAFRGAHMPDPDRAQRLQRLLDLEALHATKREAVEGIRRQLRA</sequence>
<dbReference type="HOGENOM" id="CLU_626223_0_0_1"/>
<feature type="compositionally biased region" description="Low complexity" evidence="1">
    <location>
        <begin position="51"/>
        <end position="65"/>
    </location>
</feature>
<feature type="compositionally biased region" description="Polar residues" evidence="1">
    <location>
        <begin position="281"/>
        <end position="292"/>
    </location>
</feature>